<name>A0A6J5N964_9CAUD</name>
<gene>
    <name evidence="1" type="ORF">UFOVP653_11</name>
</gene>
<organism evidence="1">
    <name type="scientific">uncultured Caudovirales phage</name>
    <dbReference type="NCBI Taxonomy" id="2100421"/>
    <lineage>
        <taxon>Viruses</taxon>
        <taxon>Duplodnaviria</taxon>
        <taxon>Heunggongvirae</taxon>
        <taxon>Uroviricota</taxon>
        <taxon>Caudoviricetes</taxon>
        <taxon>Peduoviridae</taxon>
        <taxon>Maltschvirus</taxon>
        <taxon>Maltschvirus maltsch</taxon>
    </lineage>
</organism>
<dbReference type="EMBL" id="LR796613">
    <property type="protein sequence ID" value="CAB4154566.1"/>
    <property type="molecule type" value="Genomic_DNA"/>
</dbReference>
<proteinExistence type="predicted"/>
<protein>
    <submittedName>
        <fullName evidence="1">Uncharacterized protein</fullName>
    </submittedName>
</protein>
<accession>A0A6J5N964</accession>
<reference evidence="1" key="1">
    <citation type="submission" date="2020-04" db="EMBL/GenBank/DDBJ databases">
        <authorList>
            <person name="Chiriac C."/>
            <person name="Salcher M."/>
            <person name="Ghai R."/>
            <person name="Kavagutti S V."/>
        </authorList>
    </citation>
    <scope>NUCLEOTIDE SEQUENCE</scope>
</reference>
<evidence type="ECO:0000313" key="1">
    <source>
        <dbReference type="EMBL" id="CAB4154566.1"/>
    </source>
</evidence>
<sequence>MNPREGLQYSTKGEIDARISALHRELAFLEQINTGCGTCQHFVAGRVCALAGHVEPPAEVKQVGCGSWLWDGVPF</sequence>